<dbReference type="AlphaFoldDB" id="A0A1A9AQQ2"/>
<evidence type="ECO:0000313" key="3">
    <source>
        <dbReference type="Proteomes" id="UP000078555"/>
    </source>
</evidence>
<evidence type="ECO:0000313" key="2">
    <source>
        <dbReference type="EMBL" id="SBT58543.1"/>
    </source>
</evidence>
<name>A0A1A9AQQ2_PLAOA</name>
<gene>
    <name evidence="2" type="ORF">POVWA1_088470</name>
</gene>
<keyword evidence="1" id="KW-0472">Membrane</keyword>
<reference evidence="3" key="1">
    <citation type="submission" date="2016-05" db="EMBL/GenBank/DDBJ databases">
        <authorList>
            <person name="Naeem Raeece"/>
        </authorList>
    </citation>
    <scope>NUCLEOTIDE SEQUENCE [LARGE SCALE GENOMIC DNA]</scope>
</reference>
<protein>
    <submittedName>
        <fullName evidence="2">PIR Superfamily Protein</fullName>
    </submittedName>
</protein>
<dbReference type="Proteomes" id="UP000078555">
    <property type="component" value="Unassembled WGS sequence"/>
</dbReference>
<keyword evidence="1" id="KW-0812">Transmembrane</keyword>
<dbReference type="EMBL" id="FLRD01001914">
    <property type="protein sequence ID" value="SBT58543.1"/>
    <property type="molecule type" value="Genomic_DNA"/>
</dbReference>
<keyword evidence="1" id="KW-1133">Transmembrane helix</keyword>
<keyword evidence="3" id="KW-1185">Reference proteome</keyword>
<proteinExistence type="predicted"/>
<organism evidence="2 3">
    <name type="scientific">Plasmodium ovale wallikeri</name>
    <dbReference type="NCBI Taxonomy" id="864142"/>
    <lineage>
        <taxon>Eukaryota</taxon>
        <taxon>Sar</taxon>
        <taxon>Alveolata</taxon>
        <taxon>Apicomplexa</taxon>
        <taxon>Aconoidasida</taxon>
        <taxon>Haemosporida</taxon>
        <taxon>Plasmodiidae</taxon>
        <taxon>Plasmodium</taxon>
        <taxon>Plasmodium (Plasmodium)</taxon>
    </lineage>
</organism>
<dbReference type="InterPro" id="IPR008780">
    <property type="entry name" value="Plasmodium_Vir"/>
</dbReference>
<accession>A0A1A9AQQ2</accession>
<feature type="transmembrane region" description="Helical" evidence="1">
    <location>
        <begin position="249"/>
        <end position="270"/>
    </location>
</feature>
<dbReference type="Pfam" id="PF05795">
    <property type="entry name" value="Plasmodium_Vir"/>
    <property type="match status" value="1"/>
</dbReference>
<evidence type="ECO:0000256" key="1">
    <source>
        <dbReference type="SAM" id="Phobius"/>
    </source>
</evidence>
<sequence>MTELGLSKIIEFLKNFNVSLDNNIDSEKSEIPIVNEEKMNYSLYNTLNKLRRNANDFHKFSSMISYDIYCKYLNNWLNYKKYSFSLNTDEERDKIFCDKINQYYTKAKDTIHGERIPCEINQMKYSARELNILNKLENLCYIRNHLKGKNKLKLNKEECLSFYNYMYSTMNSILDIILLKTDNNGINLDNLVKNSSCGTSGINSIFTELVCEHVNATTEPLNKCTGGENCKMEVSGGSEDNCNCTYSDIFLSVFFTVLGTLLLSFALYRFSPFGSWINRRNEMEKKFSKNFDEENIHGYIENDSSSTQGTSQNVPYNMSYNTFRN</sequence>